<dbReference type="PANTHER" id="PTHR11496:SF104">
    <property type="entry name" value="3-DEOXY-ALPHA-D-MANNO-OCTULOSONATE 8-OXIDASE"/>
    <property type="match status" value="1"/>
</dbReference>
<evidence type="ECO:0000259" key="2">
    <source>
        <dbReference type="Pfam" id="PF00465"/>
    </source>
</evidence>
<evidence type="ECO:0000313" key="5">
    <source>
        <dbReference type="Proteomes" id="UP000253034"/>
    </source>
</evidence>
<evidence type="ECO:0000313" key="4">
    <source>
        <dbReference type="EMBL" id="RCX18017.1"/>
    </source>
</evidence>
<dbReference type="CDD" id="cd08185">
    <property type="entry name" value="Fe-ADH-like"/>
    <property type="match status" value="1"/>
</dbReference>
<gene>
    <name evidence="4" type="ORF">DFR58_106186</name>
</gene>
<accession>A0A369BC34</accession>
<dbReference type="InterPro" id="IPR056798">
    <property type="entry name" value="ADH_Fe_C"/>
</dbReference>
<sequence>MINNFLYFVPVKIVFGAGKLNEAGGYVKQYGKKALIVTTGPFFKDSGLVGRIQKILAESGVESELFHEVSPNPFSTQVDAGAEFGKKTGCDVIIGLGGGSAIDAAKGIAVAMGHNAPIWNYCPSGDPDDLTATEKTLPIIAITTTSGTGSHATPYAVITNPVTKEKPGLGSDYTYAKVAIVDPELMLSVPKKITAATGFDVLAHSIEAYTSNSATPITDKMAEEAIRIVGKYLRRAVENGADIEARTALAYADTLAGFSIATAVITLCHSISHAVGGVCETVHGESLAAMTPHTMRFSMDSRPEKYKNIGMFLRDEGCCEEYDGCCTCESSVQEVEKLINDIGMNIPLSKQGVKESDFDEIASGTTKYMGGGLDLDPKRASKEDIIEILKKSF</sequence>
<dbReference type="SUPFAM" id="SSF56796">
    <property type="entry name" value="Dehydroquinate synthase-like"/>
    <property type="match status" value="1"/>
</dbReference>
<organism evidence="4 5">
    <name type="scientific">Anaerobacterium chartisolvens</name>
    <dbReference type="NCBI Taxonomy" id="1297424"/>
    <lineage>
        <taxon>Bacteria</taxon>
        <taxon>Bacillati</taxon>
        <taxon>Bacillota</taxon>
        <taxon>Clostridia</taxon>
        <taxon>Eubacteriales</taxon>
        <taxon>Oscillospiraceae</taxon>
        <taxon>Anaerobacterium</taxon>
    </lineage>
</organism>
<dbReference type="Proteomes" id="UP000253034">
    <property type="component" value="Unassembled WGS sequence"/>
</dbReference>
<dbReference type="Gene3D" id="1.20.1090.10">
    <property type="entry name" value="Dehydroquinate synthase-like - alpha domain"/>
    <property type="match status" value="1"/>
</dbReference>
<protein>
    <submittedName>
        <fullName evidence="4">Alcohol dehydrogenase</fullName>
    </submittedName>
</protein>
<dbReference type="OrthoDB" id="9804734at2"/>
<evidence type="ECO:0000259" key="3">
    <source>
        <dbReference type="Pfam" id="PF25137"/>
    </source>
</evidence>
<dbReference type="GO" id="GO:0046872">
    <property type="term" value="F:metal ion binding"/>
    <property type="evidence" value="ECO:0007669"/>
    <property type="project" value="InterPro"/>
</dbReference>
<dbReference type="EMBL" id="QPJT01000006">
    <property type="protein sequence ID" value="RCX18017.1"/>
    <property type="molecule type" value="Genomic_DNA"/>
</dbReference>
<dbReference type="FunFam" id="3.40.50.1970:FF:000003">
    <property type="entry name" value="Alcohol dehydrogenase, iron-containing"/>
    <property type="match status" value="1"/>
</dbReference>
<feature type="domain" description="Alcohol dehydrogenase iron-type/glycerol dehydrogenase GldA" evidence="2">
    <location>
        <begin position="10"/>
        <end position="183"/>
    </location>
</feature>
<name>A0A369BC34_9FIRM</name>
<dbReference type="RefSeq" id="WP_114297157.1">
    <property type="nucleotide sequence ID" value="NZ_QPJT01000006.1"/>
</dbReference>
<feature type="domain" description="Fe-containing alcohol dehydrogenase-like C-terminal" evidence="3">
    <location>
        <begin position="194"/>
        <end position="392"/>
    </location>
</feature>
<dbReference type="Pfam" id="PF00465">
    <property type="entry name" value="Fe-ADH"/>
    <property type="match status" value="1"/>
</dbReference>
<dbReference type="GO" id="GO:0004022">
    <property type="term" value="F:alcohol dehydrogenase (NAD+) activity"/>
    <property type="evidence" value="ECO:0007669"/>
    <property type="project" value="TreeGrafter"/>
</dbReference>
<dbReference type="InterPro" id="IPR018211">
    <property type="entry name" value="ADH_Fe_CS"/>
</dbReference>
<proteinExistence type="predicted"/>
<dbReference type="InterPro" id="IPR039697">
    <property type="entry name" value="Alcohol_dehydrogenase_Fe"/>
</dbReference>
<comment type="caution">
    <text evidence="4">The sequence shown here is derived from an EMBL/GenBank/DDBJ whole genome shotgun (WGS) entry which is preliminary data.</text>
</comment>
<dbReference type="Gene3D" id="3.40.50.1970">
    <property type="match status" value="1"/>
</dbReference>
<dbReference type="AlphaFoldDB" id="A0A369BC34"/>
<dbReference type="Pfam" id="PF25137">
    <property type="entry name" value="ADH_Fe_C"/>
    <property type="match status" value="1"/>
</dbReference>
<reference evidence="4 5" key="1">
    <citation type="submission" date="2018-07" db="EMBL/GenBank/DDBJ databases">
        <title>Genomic Encyclopedia of Type Strains, Phase IV (KMG-IV): sequencing the most valuable type-strain genomes for metagenomic binning, comparative biology and taxonomic classification.</title>
        <authorList>
            <person name="Goeker M."/>
        </authorList>
    </citation>
    <scope>NUCLEOTIDE SEQUENCE [LARGE SCALE GENOMIC DNA]</scope>
    <source>
        <strain evidence="4 5">DSM 27016</strain>
    </source>
</reference>
<dbReference type="PANTHER" id="PTHR11496">
    <property type="entry name" value="ALCOHOL DEHYDROGENASE"/>
    <property type="match status" value="1"/>
</dbReference>
<keyword evidence="1" id="KW-0560">Oxidoreductase</keyword>
<dbReference type="PROSITE" id="PS00913">
    <property type="entry name" value="ADH_IRON_1"/>
    <property type="match status" value="1"/>
</dbReference>
<keyword evidence="5" id="KW-1185">Reference proteome</keyword>
<evidence type="ECO:0000256" key="1">
    <source>
        <dbReference type="ARBA" id="ARBA00023002"/>
    </source>
</evidence>
<dbReference type="InterPro" id="IPR001670">
    <property type="entry name" value="ADH_Fe/GldA"/>
</dbReference>